<reference evidence="3 4" key="1">
    <citation type="journal article" date="2006" name="J. Bacteriol.">
        <title>The genome sequence of the obligately chemolithoautotrophic, facultatively anaerobic bacterium Thiobacillus denitrificans.</title>
        <authorList>
            <person name="Beller H.R."/>
            <person name="Chain P.S."/>
            <person name="Letain T.E."/>
            <person name="Chakicherla A."/>
            <person name="Larimer F.W."/>
            <person name="Richardson P.M."/>
            <person name="Coleman M.A."/>
            <person name="Wood A.P."/>
            <person name="Kelly D.P."/>
        </authorList>
    </citation>
    <scope>NUCLEOTIDE SEQUENCE [LARGE SCALE GENOMIC DNA]</scope>
    <source>
        <strain evidence="3 4">ATCC 25259</strain>
    </source>
</reference>
<dbReference type="Proteomes" id="UP000008291">
    <property type="component" value="Chromosome"/>
</dbReference>
<dbReference type="STRING" id="292415.Tbd_0633"/>
<evidence type="ECO:0000256" key="2">
    <source>
        <dbReference type="SAM" id="SignalP"/>
    </source>
</evidence>
<dbReference type="HOGENOM" id="CLU_591616_0_0_4"/>
<keyword evidence="4" id="KW-1185">Reference proteome</keyword>
<dbReference type="InterPro" id="IPR010727">
    <property type="entry name" value="DUF1302"/>
</dbReference>
<dbReference type="RefSeq" id="WP_011311145.1">
    <property type="nucleotide sequence ID" value="NC_007404.1"/>
</dbReference>
<feature type="chain" id="PRO_5004228963" evidence="2">
    <location>
        <begin position="26"/>
        <end position="482"/>
    </location>
</feature>
<evidence type="ECO:0000313" key="4">
    <source>
        <dbReference type="Proteomes" id="UP000008291"/>
    </source>
</evidence>
<gene>
    <name evidence="3" type="ordered locus">Tbd_0633</name>
</gene>
<proteinExistence type="predicted"/>
<dbReference type="OrthoDB" id="9801336at2"/>
<feature type="compositionally biased region" description="Low complexity" evidence="1">
    <location>
        <begin position="48"/>
        <end position="65"/>
    </location>
</feature>
<dbReference type="EMBL" id="CP000116">
    <property type="protein sequence ID" value="AAZ96586.1"/>
    <property type="molecule type" value="Genomic_DNA"/>
</dbReference>
<evidence type="ECO:0000313" key="3">
    <source>
        <dbReference type="EMBL" id="AAZ96586.1"/>
    </source>
</evidence>
<sequence length="482" mass="52747">MKNLLLPLSLALAALPALASTAAHAADELPPPRSEIEDPVDDLPPPRATTRTPAAAPPAAEAPADVADELPPPTTRSRRTAARGFQPTLKAGVDDLLLETGVLPDAPEADSYTTLRTAAYLLWQPSRNWELRAGARVDGMKQAGGSADHDELLADYADTYVRYRNGDTRLTLGAQTIVWGRVDEVPLADRVSRVDLTRFMLDELPDRRRAQLAARWEQSFGDTKLDAVWLPVFRAAQLPDPASVWSPINRTTRQIVGIDPALTPWLGDARIEEDEHGSGGGALRLSQAGGPVDFGVTLARTRQSLPYYRLDLANLSLTAIHPFNTFVGADLEFVRGGLTWRTELGYTDDVPVTLPSTVMDKTQSLDWVGAVEFFPGGGDTRVNLQLVAHALQTDKTVLELDEYYGANGEIETSFGQGRWKAGLRFASGFNVEDVYLSPRLSYVGWEPHELYVAAHYFDGEARTLGGFHEDHSLISLGVRTRF</sequence>
<protein>
    <submittedName>
        <fullName evidence="3">Uncharacterized protein</fullName>
    </submittedName>
</protein>
<feature type="region of interest" description="Disordered" evidence="1">
    <location>
        <begin position="26"/>
        <end position="85"/>
    </location>
</feature>
<dbReference type="KEGG" id="tbd:Tbd_0633"/>
<dbReference type="Pfam" id="PF06980">
    <property type="entry name" value="DUF1302"/>
    <property type="match status" value="1"/>
</dbReference>
<keyword evidence="2" id="KW-0732">Signal</keyword>
<evidence type="ECO:0000256" key="1">
    <source>
        <dbReference type="SAM" id="MobiDB-lite"/>
    </source>
</evidence>
<organism evidence="3 4">
    <name type="scientific">Thiobacillus denitrificans (strain ATCC 25259 / T1)</name>
    <dbReference type="NCBI Taxonomy" id="292415"/>
    <lineage>
        <taxon>Bacteria</taxon>
        <taxon>Pseudomonadati</taxon>
        <taxon>Pseudomonadota</taxon>
        <taxon>Betaproteobacteria</taxon>
        <taxon>Nitrosomonadales</taxon>
        <taxon>Thiobacillaceae</taxon>
        <taxon>Thiobacillus</taxon>
    </lineage>
</organism>
<name>Q3SL33_THIDA</name>
<dbReference type="eggNOG" id="COG3103">
    <property type="taxonomic scope" value="Bacteria"/>
</dbReference>
<accession>Q3SL33</accession>
<feature type="signal peptide" evidence="2">
    <location>
        <begin position="1"/>
        <end position="25"/>
    </location>
</feature>
<dbReference type="AlphaFoldDB" id="Q3SL33"/>